<accession>A0A0V1BAD2</accession>
<keyword evidence="3" id="KW-1185">Reference proteome</keyword>
<dbReference type="InParanoid" id="A0A0V1BAD2"/>
<feature type="region of interest" description="Disordered" evidence="1">
    <location>
        <begin position="47"/>
        <end position="70"/>
    </location>
</feature>
<protein>
    <submittedName>
        <fullName evidence="2">Uncharacterized protein</fullName>
    </submittedName>
</protein>
<dbReference type="EMBL" id="JYDH01000075">
    <property type="protein sequence ID" value="KRY33918.1"/>
    <property type="molecule type" value="Genomic_DNA"/>
</dbReference>
<dbReference type="AlphaFoldDB" id="A0A0V1BAD2"/>
<evidence type="ECO:0000256" key="1">
    <source>
        <dbReference type="SAM" id="MobiDB-lite"/>
    </source>
</evidence>
<evidence type="ECO:0000313" key="2">
    <source>
        <dbReference type="EMBL" id="KRY33918.1"/>
    </source>
</evidence>
<proteinExistence type="predicted"/>
<evidence type="ECO:0000313" key="3">
    <source>
        <dbReference type="Proteomes" id="UP000054776"/>
    </source>
</evidence>
<comment type="caution">
    <text evidence="2">The sequence shown here is derived from an EMBL/GenBank/DDBJ whole genome shotgun (WGS) entry which is preliminary data.</text>
</comment>
<dbReference type="Proteomes" id="UP000054776">
    <property type="component" value="Unassembled WGS sequence"/>
</dbReference>
<reference evidence="2 3" key="1">
    <citation type="submission" date="2015-01" db="EMBL/GenBank/DDBJ databases">
        <title>Evolution of Trichinella species and genotypes.</title>
        <authorList>
            <person name="Korhonen P.K."/>
            <person name="Edoardo P."/>
            <person name="Giuseppe L.R."/>
            <person name="Gasser R.B."/>
        </authorList>
    </citation>
    <scope>NUCLEOTIDE SEQUENCE [LARGE SCALE GENOMIC DNA]</scope>
    <source>
        <strain evidence="2">ISS3</strain>
    </source>
</reference>
<sequence>MWRIAHTAPLSQLQDAKLKLSAEMERSINIPPASAFGRYVERGDVYTSGKQDMMPRNSKYRMSPSHMSHI</sequence>
<name>A0A0V1BAD2_TRISP</name>
<gene>
    <name evidence="2" type="ORF">T01_12272</name>
</gene>
<organism evidence="2 3">
    <name type="scientific">Trichinella spiralis</name>
    <name type="common">Trichina worm</name>
    <dbReference type="NCBI Taxonomy" id="6334"/>
    <lineage>
        <taxon>Eukaryota</taxon>
        <taxon>Metazoa</taxon>
        <taxon>Ecdysozoa</taxon>
        <taxon>Nematoda</taxon>
        <taxon>Enoplea</taxon>
        <taxon>Dorylaimia</taxon>
        <taxon>Trichinellida</taxon>
        <taxon>Trichinellidae</taxon>
        <taxon>Trichinella</taxon>
    </lineage>
</organism>